<keyword evidence="1" id="KW-0677">Repeat</keyword>
<dbReference type="OrthoDB" id="440128at2759"/>
<evidence type="ECO:0000256" key="1">
    <source>
        <dbReference type="ARBA" id="ARBA00022737"/>
    </source>
</evidence>
<evidence type="ECO:0000313" key="2">
    <source>
        <dbReference type="EMBL" id="CAH0112453.1"/>
    </source>
</evidence>
<dbReference type="InterPro" id="IPR045075">
    <property type="entry name" value="Syf1-like"/>
</dbReference>
<dbReference type="Proteomes" id="UP000789390">
    <property type="component" value="Unassembled WGS sequence"/>
</dbReference>
<proteinExistence type="predicted"/>
<dbReference type="GO" id="GO:0046540">
    <property type="term" value="C:U4/U6 x U5 tri-snRNP complex"/>
    <property type="evidence" value="ECO:0007669"/>
    <property type="project" value="TreeGrafter"/>
</dbReference>
<name>A0A8J2WPG4_9CRUS</name>
<sequence length="284" mass="32844">MSSVEEILAKGTAELEEARKRPTYALVLLWRRTSKYYHWAKLTIDFKHGIKSGLMDALTRDTDEISVRNSTAQTMQLKSVQETNPNHPPAWIASARLKEVTGCETCPNSEDLWLEAGRLLPLDQNVSEFEQDMKAKKRLFRKALEHIPNIPIRFVCGKLPLNWKSSQNKTRKFFCLEQSNVAHGSSVEIWLALARLETVHSSVGVQNSHSLETLPADTRNPSGYVLLNLNDNMKRVILWNRFFNVQVTFQQPVSSRHWLFKRIRILKKIWLAAVKVESEKWEYD</sequence>
<dbReference type="GO" id="GO:0000244">
    <property type="term" value="P:spliceosomal tri-snRNP complex assembly"/>
    <property type="evidence" value="ECO:0007669"/>
    <property type="project" value="TreeGrafter"/>
</dbReference>
<accession>A0A8J2WPG4</accession>
<comment type="caution">
    <text evidence="2">The sequence shown here is derived from an EMBL/GenBank/DDBJ whole genome shotgun (WGS) entry which is preliminary data.</text>
</comment>
<dbReference type="EMBL" id="CAKKLH010000326">
    <property type="protein sequence ID" value="CAH0112453.1"/>
    <property type="molecule type" value="Genomic_DNA"/>
</dbReference>
<organism evidence="2 3">
    <name type="scientific">Daphnia galeata</name>
    <dbReference type="NCBI Taxonomy" id="27404"/>
    <lineage>
        <taxon>Eukaryota</taxon>
        <taxon>Metazoa</taxon>
        <taxon>Ecdysozoa</taxon>
        <taxon>Arthropoda</taxon>
        <taxon>Crustacea</taxon>
        <taxon>Branchiopoda</taxon>
        <taxon>Diplostraca</taxon>
        <taxon>Cladocera</taxon>
        <taxon>Anomopoda</taxon>
        <taxon>Daphniidae</taxon>
        <taxon>Daphnia</taxon>
    </lineage>
</organism>
<keyword evidence="3" id="KW-1185">Reference proteome</keyword>
<dbReference type="PANTHER" id="PTHR11246">
    <property type="entry name" value="PRE-MRNA SPLICING FACTOR"/>
    <property type="match status" value="1"/>
</dbReference>
<dbReference type="AlphaFoldDB" id="A0A8J2WPG4"/>
<protein>
    <submittedName>
        <fullName evidence="2">Uncharacterized protein</fullName>
    </submittedName>
</protein>
<evidence type="ECO:0000313" key="3">
    <source>
        <dbReference type="Proteomes" id="UP000789390"/>
    </source>
</evidence>
<dbReference type="GO" id="GO:0071013">
    <property type="term" value="C:catalytic step 2 spliceosome"/>
    <property type="evidence" value="ECO:0007669"/>
    <property type="project" value="TreeGrafter"/>
</dbReference>
<dbReference type="PANTHER" id="PTHR11246:SF1">
    <property type="entry name" value="PRE-MRNA-PROCESSING FACTOR 6"/>
    <property type="match status" value="1"/>
</dbReference>
<reference evidence="2" key="1">
    <citation type="submission" date="2021-11" db="EMBL/GenBank/DDBJ databases">
        <authorList>
            <person name="Schell T."/>
        </authorList>
    </citation>
    <scope>NUCLEOTIDE SEQUENCE</scope>
    <source>
        <strain evidence="2">M5</strain>
    </source>
</reference>
<gene>
    <name evidence="2" type="ORF">DGAL_LOCUS16170</name>
</gene>